<reference evidence="4 5" key="1">
    <citation type="submission" date="2019-06" db="EMBL/GenBank/DDBJ databases">
        <authorList>
            <person name="Livingstone P."/>
            <person name="Whitworth D."/>
        </authorList>
    </citation>
    <scope>NUCLEOTIDE SEQUENCE [LARGE SCALE GENOMIC DNA]</scope>
    <source>
        <strain evidence="4 5">AM401</strain>
    </source>
</reference>
<feature type="domain" description="HYR" evidence="3">
    <location>
        <begin position="1244"/>
        <end position="1326"/>
    </location>
</feature>
<feature type="domain" description="HYR" evidence="3">
    <location>
        <begin position="1404"/>
        <end position="1486"/>
    </location>
</feature>
<dbReference type="SUPFAM" id="SSF50998">
    <property type="entry name" value="Quinoprotein alcohol dehydrogenase-like"/>
    <property type="match status" value="1"/>
</dbReference>
<evidence type="ECO:0000313" key="5">
    <source>
        <dbReference type="Proteomes" id="UP000315369"/>
    </source>
</evidence>
<evidence type="ECO:0000313" key="4">
    <source>
        <dbReference type="EMBL" id="TQF12902.1"/>
    </source>
</evidence>
<organism evidence="4 5">
    <name type="scientific">Myxococcus llanfairpwllgwyngyllgogerychwyrndrobwllllantysiliogogogochensis</name>
    <dbReference type="NCBI Taxonomy" id="2590453"/>
    <lineage>
        <taxon>Bacteria</taxon>
        <taxon>Pseudomonadati</taxon>
        <taxon>Myxococcota</taxon>
        <taxon>Myxococcia</taxon>
        <taxon>Myxococcales</taxon>
        <taxon>Cystobacterineae</taxon>
        <taxon>Myxococcaceae</taxon>
        <taxon>Myxococcus</taxon>
    </lineage>
</organism>
<dbReference type="Gene3D" id="2.60.40.10">
    <property type="entry name" value="Immunoglobulins"/>
    <property type="match status" value="1"/>
</dbReference>
<dbReference type="InterPro" id="IPR030916">
    <property type="entry name" value="ELWxxDGT_rpt"/>
</dbReference>
<sequence length="1629" mass="167721">MQGNGTRGTGCFARGFEMMVRLGNEAGTMKNKQRLMVWWMLAVAAVGGCAEELGTPEAPPPDMERSARKLSSHFPVSAKRVTDLRPGDKGSAPSSLTAVGTTLFFSAFDDTTGAQVWASDGTEAGTTAQRRLEMQPSIPYLPGRQAAMNGAFFFTAYEQSSGYELWKSDGTAAGTVRLTDLAYDSIMQSATSLTASGGMLYFIIPQGTGTDHLWRSNGTPGGTVFVTSLASGVDSRFGESLLTAMGGTLYYSCYTSVGYELCKFDPVNRAHVQVKDIYDMYGSSLPSQLTVVDGTLFLEANDGVGGRELWKSDGTNAGTVRVRDIRPGSTASGLASLTAVGSTLFFVANDGVSGTELWKSDGTEAGTVRVRDIAPGATGSSARNLVDVGGTLFFVADDGVSGTELWKSDGTEAGTVRVRDIRPGAEGSHPASLVNGGEALLFTANDGVAGEELWKSDGTEAGTVRVRDIMPGAESSGASSLTRVGDSVFFAAEDGLTGRELWKSDGTEAGTVRVRNIRKAGASSSDPVELTELNGTLFFRADNGGDGPELWKSDGTQAGTVRVRDILPGGRGSTPSLLTSASGLLFFAADDGATGKELWKSDGTQAGTVRLRDIRPGVAASYPDALVNVGGQVFFSASDGVVGTELWKSDGTEAGTVLVKDISTVGIYESTTSPYTLFPVGRRLYLRADDHIKGEELWKSDGTPASTVLVKDIYPGSTGSVPWEFASVGDTLYFSASDGTGRALWKSDGSAAGTVKVANVNPSYLFGVGNTLFFQGRDAAGDSELWKSDGTAAGTVRVRDIKPGSAGSDPRPQIALEGILYFLVYSNGFQLWKSDGTEAGTVRVDPRLSDSGVAWNGGIALSTYVEGVGQELWWTDGTPEGTRLLADVSPGPNSSHPRELTVVGDTLYFSADDGQSGRELWSVVALTDTTPPTVTCPESFTAEAVGPQGAAGVYPPASATDDFPGAPTVSYSHPSGGDFPLGATSVTVTATDEAGHSATCVFTVTVSDTRAPDLSCPEAVEAVATSVEGATVEYPPASAADAVSTAQVTYSQASGTTFDLGGNTVTVTATDSAGNAASCAFNVTVNPPAPPSITCPATVVAEATGADGATVLWPSATASGMEPMHVTYSQASGSRFPLGTRVVTATARDALERTASCEFSVVVHDTTAPALTCPTAMTAEARNAQGATVEYLAATVSDAVSAPVTVRYSHASGTLFSLGATTVSVAATDAAGNAGTCSFTVTVRDTTPPELSCPGDIVVEATDMTGADVMYPAAAPRDSVSGTAVTVASSAASGSHFGFGATPVRITATDTAGNSAECSFTVTVRDTTAPALACPANLVAEAQRPEGADVSLPFATATDAGSSAVEVVYGHDGPLFPLGATEVFVTARDASGNTSTCSFIVTVRDTTPPELGCPASVQVEAQSDQGAMDVSLTGTPPSDAVTRAPTVSSSHPSGTPFPLGTTEVTFTATDEAGNAGTCSFTVTVRDTTAPVLSCPADIVLLTWKASGIEVDYAEAITTDAVSSPSRVYSQASGTRFPLGTTPVTVTATDAAGNSASCEFHVTVQPPREPIFVDPPQELGWGCNTSSGSPAGLGWGALLLLVWGTSRRRLARPRHNSDSGGGRMGCATRP</sequence>
<dbReference type="Pfam" id="PF02494">
    <property type="entry name" value="HYR"/>
    <property type="match status" value="8"/>
</dbReference>
<dbReference type="EMBL" id="VIFM01000120">
    <property type="protein sequence ID" value="TQF12902.1"/>
    <property type="molecule type" value="Genomic_DNA"/>
</dbReference>
<dbReference type="InterPro" id="IPR011047">
    <property type="entry name" value="Quinoprotein_ADH-like_sf"/>
</dbReference>
<feature type="region of interest" description="Disordered" evidence="2">
    <location>
        <begin position="1434"/>
        <end position="1459"/>
    </location>
</feature>
<accession>A0A540WV70</accession>
<gene>
    <name evidence="4" type="ORF">FJV41_26655</name>
</gene>
<feature type="domain" description="HYR" evidence="3">
    <location>
        <begin position="1164"/>
        <end position="1243"/>
    </location>
</feature>
<comment type="caution">
    <text evidence="4">The sequence shown here is derived from an EMBL/GenBank/DDBJ whole genome shotgun (WGS) entry which is preliminary data.</text>
</comment>
<proteinExistence type="predicted"/>
<dbReference type="NCBIfam" id="TIGR04534">
    <property type="entry name" value="ELWxxDGT_rpt"/>
    <property type="match status" value="6"/>
</dbReference>
<dbReference type="Proteomes" id="UP000315369">
    <property type="component" value="Unassembled WGS sequence"/>
</dbReference>
<keyword evidence="5" id="KW-1185">Reference proteome</keyword>
<dbReference type="PROSITE" id="PS50825">
    <property type="entry name" value="HYR"/>
    <property type="match status" value="6"/>
</dbReference>
<feature type="region of interest" description="Disordered" evidence="2">
    <location>
        <begin position="1609"/>
        <end position="1629"/>
    </location>
</feature>
<dbReference type="InterPro" id="IPR003410">
    <property type="entry name" value="HYR_dom"/>
</dbReference>
<dbReference type="PANTHER" id="PTHR24273">
    <property type="entry name" value="FI04643P-RELATED"/>
    <property type="match status" value="1"/>
</dbReference>
<keyword evidence="1" id="KW-0677">Repeat</keyword>
<dbReference type="InterPro" id="IPR017756">
    <property type="entry name" value="TM_Gly-Cys-Arg_CS"/>
</dbReference>
<feature type="domain" description="HYR" evidence="3">
    <location>
        <begin position="1487"/>
        <end position="1565"/>
    </location>
</feature>
<feature type="domain" description="HYR" evidence="3">
    <location>
        <begin position="927"/>
        <end position="1008"/>
    </location>
</feature>
<feature type="domain" description="HYR" evidence="3">
    <location>
        <begin position="1009"/>
        <end position="1087"/>
    </location>
</feature>
<evidence type="ECO:0000256" key="1">
    <source>
        <dbReference type="ARBA" id="ARBA00022737"/>
    </source>
</evidence>
<dbReference type="InterPro" id="IPR013783">
    <property type="entry name" value="Ig-like_fold"/>
</dbReference>
<evidence type="ECO:0000259" key="3">
    <source>
        <dbReference type="PROSITE" id="PS50825"/>
    </source>
</evidence>
<dbReference type="PANTHER" id="PTHR24273:SF32">
    <property type="entry name" value="HYALIN"/>
    <property type="match status" value="1"/>
</dbReference>
<dbReference type="OrthoDB" id="5242130at2"/>
<name>A0A540WV70_9BACT</name>
<dbReference type="NCBIfam" id="TIGR03382">
    <property type="entry name" value="GC_trans_RRR"/>
    <property type="match status" value="1"/>
</dbReference>
<evidence type="ECO:0000256" key="2">
    <source>
        <dbReference type="SAM" id="MobiDB-lite"/>
    </source>
</evidence>
<protein>
    <submittedName>
        <fullName evidence="4">HYR domain-containing protein</fullName>
    </submittedName>
</protein>